<comment type="pathway">
    <text evidence="3">Lipid metabolism; malonyl-CoA biosynthesis; malonyl-CoA from acetyl-CoA: step 1/1.</text>
</comment>
<keyword evidence="7 12" id="KW-0547">Nucleotide-binding</keyword>
<accession>A0AAJ2X1Y8</accession>
<dbReference type="InterPro" id="IPR005479">
    <property type="entry name" value="CPAse_ATP-bd"/>
</dbReference>
<dbReference type="Pfam" id="PF00289">
    <property type="entry name" value="Biotin_carb_N"/>
    <property type="match status" value="1"/>
</dbReference>
<dbReference type="InterPro" id="IPR005482">
    <property type="entry name" value="Biotin_COase_C"/>
</dbReference>
<evidence type="ECO:0000256" key="4">
    <source>
        <dbReference type="ARBA" id="ARBA00011750"/>
    </source>
</evidence>
<dbReference type="PANTHER" id="PTHR18866:SF33">
    <property type="entry name" value="METHYLCROTONOYL-COA CARBOXYLASE SUBUNIT ALPHA, MITOCHONDRIAL-RELATED"/>
    <property type="match status" value="1"/>
</dbReference>
<feature type="domain" description="Lipoyl-binding" evidence="13">
    <location>
        <begin position="605"/>
        <end position="676"/>
    </location>
</feature>
<dbReference type="InterPro" id="IPR048429">
    <property type="entry name" value="MCC_alpha_BT"/>
</dbReference>
<evidence type="ECO:0000256" key="12">
    <source>
        <dbReference type="PROSITE-ProRule" id="PRU00409"/>
    </source>
</evidence>
<dbReference type="InterPro" id="IPR016185">
    <property type="entry name" value="PreATP-grasp_dom_sf"/>
</dbReference>
<dbReference type="FunFam" id="3.40.50.20:FF:000010">
    <property type="entry name" value="Propionyl-CoA carboxylase subunit alpha"/>
    <property type="match status" value="1"/>
</dbReference>
<evidence type="ECO:0000256" key="1">
    <source>
        <dbReference type="ARBA" id="ARBA00001953"/>
    </source>
</evidence>
<evidence type="ECO:0000259" key="15">
    <source>
        <dbReference type="PROSITE" id="PS50979"/>
    </source>
</evidence>
<dbReference type="SUPFAM" id="SSF51246">
    <property type="entry name" value="Rudiment single hybrid motif"/>
    <property type="match status" value="1"/>
</dbReference>
<keyword evidence="6" id="KW-0436">Ligase</keyword>
<reference evidence="16" key="2">
    <citation type="submission" date="2024-01" db="EMBL/GenBank/DDBJ databases">
        <title>Long-read genome sequencing of X. campestris pv. papavericola.</title>
        <authorList>
            <person name="Hussain R.M.F."/>
            <person name="Greer S."/>
            <person name="Harrison J."/>
            <person name="Grant M."/>
            <person name="Vicente J."/>
            <person name="Studholme D.J."/>
        </authorList>
    </citation>
    <scope>NUCLEOTIDE SEQUENCE</scope>
    <source>
        <strain evidence="16">NCPPB 2970</strain>
    </source>
</reference>
<dbReference type="SUPFAM" id="SSF52440">
    <property type="entry name" value="PreATP-grasp domain"/>
    <property type="match status" value="1"/>
</dbReference>
<dbReference type="FunFam" id="3.30.1490.20:FF:000003">
    <property type="entry name" value="acetyl-CoA carboxylase isoform X1"/>
    <property type="match status" value="1"/>
</dbReference>
<dbReference type="Pfam" id="PF00364">
    <property type="entry name" value="Biotin_lipoyl"/>
    <property type="match status" value="1"/>
</dbReference>
<evidence type="ECO:0000256" key="9">
    <source>
        <dbReference type="ARBA" id="ARBA00023267"/>
    </source>
</evidence>
<evidence type="ECO:0000256" key="3">
    <source>
        <dbReference type="ARBA" id="ARBA00004956"/>
    </source>
</evidence>
<comment type="cofactor">
    <cofactor evidence="1">
        <name>biotin</name>
        <dbReference type="ChEBI" id="CHEBI:57586"/>
    </cofactor>
</comment>
<evidence type="ECO:0000256" key="6">
    <source>
        <dbReference type="ARBA" id="ARBA00022598"/>
    </source>
</evidence>
<dbReference type="RefSeq" id="WP_228424785.1">
    <property type="nucleotide sequence ID" value="NZ_JAJFNJ020000003.1"/>
</dbReference>
<evidence type="ECO:0000256" key="5">
    <source>
        <dbReference type="ARBA" id="ARBA00017242"/>
    </source>
</evidence>
<dbReference type="PROSITE" id="PS00867">
    <property type="entry name" value="CPSASE_2"/>
    <property type="match status" value="1"/>
</dbReference>
<dbReference type="InterPro" id="IPR005481">
    <property type="entry name" value="BC-like_N"/>
</dbReference>
<dbReference type="Pfam" id="PF02785">
    <property type="entry name" value="Biotin_carb_C"/>
    <property type="match status" value="1"/>
</dbReference>
<dbReference type="PROSITE" id="PS00188">
    <property type="entry name" value="BIOTIN"/>
    <property type="match status" value="1"/>
</dbReference>
<dbReference type="InterPro" id="IPR000089">
    <property type="entry name" value="Biotin_lipoyl"/>
</dbReference>
<dbReference type="GO" id="GO:0005524">
    <property type="term" value="F:ATP binding"/>
    <property type="evidence" value="ECO:0007669"/>
    <property type="project" value="UniProtKB-UniRule"/>
</dbReference>
<dbReference type="SUPFAM" id="SSF51230">
    <property type="entry name" value="Single hybrid motif"/>
    <property type="match status" value="1"/>
</dbReference>
<comment type="catalytic activity">
    <reaction evidence="11">
        <text>N(6)-biotinyl-L-lysyl-[protein] + hydrogencarbonate + ATP = N(6)-carboxybiotinyl-L-lysyl-[protein] + ADP + phosphate + H(+)</text>
        <dbReference type="Rhea" id="RHEA:13501"/>
        <dbReference type="Rhea" id="RHEA-COMP:10505"/>
        <dbReference type="Rhea" id="RHEA-COMP:10506"/>
        <dbReference type="ChEBI" id="CHEBI:15378"/>
        <dbReference type="ChEBI" id="CHEBI:17544"/>
        <dbReference type="ChEBI" id="CHEBI:30616"/>
        <dbReference type="ChEBI" id="CHEBI:43474"/>
        <dbReference type="ChEBI" id="CHEBI:83144"/>
        <dbReference type="ChEBI" id="CHEBI:83145"/>
        <dbReference type="ChEBI" id="CHEBI:456216"/>
        <dbReference type="EC" id="6.3.4.14"/>
    </reaction>
</comment>
<evidence type="ECO:0000259" key="13">
    <source>
        <dbReference type="PROSITE" id="PS50968"/>
    </source>
</evidence>
<dbReference type="NCBIfam" id="NF006367">
    <property type="entry name" value="PRK08591.1"/>
    <property type="match status" value="1"/>
</dbReference>
<dbReference type="InterPro" id="IPR011054">
    <property type="entry name" value="Rudment_hybrid_motif"/>
</dbReference>
<reference evidence="16" key="1">
    <citation type="submission" date="2021-10" db="EMBL/GenBank/DDBJ databases">
        <authorList>
            <person name="Hussein R."/>
            <person name="Harrison J."/>
            <person name="Studholme D.J."/>
            <person name="Vicente J."/>
            <person name="Grant M."/>
        </authorList>
    </citation>
    <scope>NUCLEOTIDE SEQUENCE</scope>
    <source>
        <strain evidence="16">NCPPB 2970</strain>
    </source>
</reference>
<proteinExistence type="predicted"/>
<evidence type="ECO:0000313" key="17">
    <source>
        <dbReference type="Proteomes" id="UP001297361"/>
    </source>
</evidence>
<dbReference type="PROSITE" id="PS50968">
    <property type="entry name" value="BIOTINYL_LIPOYL"/>
    <property type="match status" value="1"/>
</dbReference>
<dbReference type="PROSITE" id="PS00866">
    <property type="entry name" value="CPSASE_1"/>
    <property type="match status" value="1"/>
</dbReference>
<dbReference type="Pfam" id="PF02786">
    <property type="entry name" value="CPSase_L_D2"/>
    <property type="match status" value="1"/>
</dbReference>
<dbReference type="PANTHER" id="PTHR18866">
    <property type="entry name" value="CARBOXYLASE:PYRUVATE/ACETYL-COA/PROPIONYL-COA CARBOXYLASE"/>
    <property type="match status" value="1"/>
</dbReference>
<evidence type="ECO:0000313" key="16">
    <source>
        <dbReference type="EMBL" id="MEC3887289.1"/>
    </source>
</evidence>
<comment type="subunit">
    <text evidence="4">Acetyl-CoA carboxylase is a heterohexamer of biotin carboxyl carrier protein, biotin carboxylase and the two subunits of carboxyl transferase in a 2:2 complex.</text>
</comment>
<gene>
    <name evidence="16" type="ORF">LLE72_005870</name>
</gene>
<dbReference type="PROSITE" id="PS50979">
    <property type="entry name" value="BC"/>
    <property type="match status" value="1"/>
</dbReference>
<dbReference type="InterPro" id="IPR011764">
    <property type="entry name" value="Biotin_carboxylation_dom"/>
</dbReference>
<dbReference type="AlphaFoldDB" id="A0AAJ2X1Y8"/>
<dbReference type="InterPro" id="IPR050856">
    <property type="entry name" value="Biotin_carboxylase_complex"/>
</dbReference>
<comment type="caution">
    <text evidence="16">The sequence shown here is derived from an EMBL/GenBank/DDBJ whole genome shotgun (WGS) entry which is preliminary data.</text>
</comment>
<dbReference type="SMART" id="SM00878">
    <property type="entry name" value="Biotin_carb_C"/>
    <property type="match status" value="1"/>
</dbReference>
<sequence length="680" mass="72751">MTQHDTPQHASITGKGQPYFDKVLIANRGEIACRVIATCRRLGIATVAVYSDADRDARHVRLADEAIHIGASPAQQSYLRGDAILAAARASGAQAIHPGYGFLSENAGFADACAQAGVVFIGPPAQAIRAMGDKSAAKALMQRAGVPLTPGYHGDEQAPAFLRAQADAIGYPVLIKASAGGGGKGMRRVDASAAFEDALASCQREAQSAFGNAHVLVEKYVERPRHIEIQVFADTHGSVVHLFERDCSVQRRHQKVLEEAPAPGMTEQRRAAMGKAAVDAARAVGYVGAGTVEFIAGPDGDFYFMEMNTRLQVEHPVTELITGTDLVDWQLRVAAGLPLPKRQDELRIHGHALEARLYAEDADRGFLPSTGTLRQLRLPAASAHVRIDAGVEQGDTISPYYDPMIAKLIVWDHDRPAALARMRDALAHCHAIGVTTNSAFLARLVSTQAFANADLDTALIEREQAALFPAPQPPPMAWWCLAAVLVAEAAPHAAADPADPFSPWQLADGWRIGAHAARTLVLEAAGERRTLAVRPTADGWQVDSADQTHTLRYHAHGEHLRVDMDGRQWRAQILRDGAAITVLSDAQRAHFQHHDALVEAEQPAQAEGGLTAPMPGRVVALVAPLGEPVRRGQALVVLEAMKMEHTLHAPADGTVQAYLVAEGDLVADGVALVEFVSASA</sequence>
<dbReference type="Proteomes" id="UP001297361">
    <property type="component" value="Unassembled WGS sequence"/>
</dbReference>
<evidence type="ECO:0000256" key="8">
    <source>
        <dbReference type="ARBA" id="ARBA00022840"/>
    </source>
</evidence>
<organism evidence="16 17">
    <name type="scientific">Xanthomonas campestris pv. papavericola</name>
    <dbReference type="NCBI Taxonomy" id="487881"/>
    <lineage>
        <taxon>Bacteria</taxon>
        <taxon>Pseudomonadati</taxon>
        <taxon>Pseudomonadota</taxon>
        <taxon>Gammaproteobacteria</taxon>
        <taxon>Lysobacterales</taxon>
        <taxon>Lysobacteraceae</taxon>
        <taxon>Xanthomonas</taxon>
    </lineage>
</organism>
<dbReference type="GO" id="GO:0046872">
    <property type="term" value="F:metal ion binding"/>
    <property type="evidence" value="ECO:0007669"/>
    <property type="project" value="InterPro"/>
</dbReference>
<feature type="domain" description="Biotin carboxylation" evidence="15">
    <location>
        <begin position="19"/>
        <end position="465"/>
    </location>
</feature>
<evidence type="ECO:0000259" key="14">
    <source>
        <dbReference type="PROSITE" id="PS50975"/>
    </source>
</evidence>
<protein>
    <recommendedName>
        <fullName evidence="5">Biotin carboxylase</fullName>
    </recommendedName>
    <alternativeName>
        <fullName evidence="10">Acetyl-coenzyme A carboxylase biotin carboxylase subunit A</fullName>
    </alternativeName>
</protein>
<dbReference type="Gene3D" id="3.30.470.20">
    <property type="entry name" value="ATP-grasp fold, B domain"/>
    <property type="match status" value="1"/>
</dbReference>
<feature type="domain" description="ATP-grasp" evidence="14">
    <location>
        <begin position="138"/>
        <end position="335"/>
    </location>
</feature>
<dbReference type="EMBL" id="JAJFNJ020000003">
    <property type="protein sequence ID" value="MEC3887289.1"/>
    <property type="molecule type" value="Genomic_DNA"/>
</dbReference>
<dbReference type="Pfam" id="PF21139">
    <property type="entry name" value="BT_MCC_alpha"/>
    <property type="match status" value="1"/>
</dbReference>
<comment type="function">
    <text evidence="2">This protein is a component of the acetyl coenzyme A carboxylase complex; first, biotin carboxylase catalyzes the carboxylation of the carrier protein and then the transcarboxylase transfers the carboxyl group to form malonyl-CoA.</text>
</comment>
<dbReference type="Gene3D" id="3.30.700.40">
    <property type="match status" value="1"/>
</dbReference>
<dbReference type="PROSITE" id="PS50975">
    <property type="entry name" value="ATP_GRASP"/>
    <property type="match status" value="1"/>
</dbReference>
<dbReference type="SUPFAM" id="SSF56059">
    <property type="entry name" value="Glutathione synthetase ATP-binding domain-like"/>
    <property type="match status" value="1"/>
</dbReference>
<name>A0AAJ2X1Y8_XANCA</name>
<dbReference type="InterPro" id="IPR011053">
    <property type="entry name" value="Single_hybrid_motif"/>
</dbReference>
<dbReference type="FunFam" id="3.30.470.20:FF:000028">
    <property type="entry name" value="Methylcrotonoyl-CoA carboxylase subunit alpha, mitochondrial"/>
    <property type="match status" value="1"/>
</dbReference>
<dbReference type="Gene3D" id="2.40.50.100">
    <property type="match status" value="1"/>
</dbReference>
<dbReference type="CDD" id="cd06850">
    <property type="entry name" value="biotinyl_domain"/>
    <property type="match status" value="1"/>
</dbReference>
<dbReference type="InterPro" id="IPR011761">
    <property type="entry name" value="ATP-grasp"/>
</dbReference>
<keyword evidence="8 12" id="KW-0067">ATP-binding</keyword>
<evidence type="ECO:0000256" key="10">
    <source>
        <dbReference type="ARBA" id="ARBA00033786"/>
    </source>
</evidence>
<evidence type="ECO:0000256" key="7">
    <source>
        <dbReference type="ARBA" id="ARBA00022741"/>
    </source>
</evidence>
<evidence type="ECO:0000256" key="11">
    <source>
        <dbReference type="ARBA" id="ARBA00048600"/>
    </source>
</evidence>
<evidence type="ECO:0000256" key="2">
    <source>
        <dbReference type="ARBA" id="ARBA00003761"/>
    </source>
</evidence>
<dbReference type="GO" id="GO:0004075">
    <property type="term" value="F:biotin carboxylase activity"/>
    <property type="evidence" value="ECO:0007669"/>
    <property type="project" value="UniProtKB-EC"/>
</dbReference>
<keyword evidence="9" id="KW-0092">Biotin</keyword>
<dbReference type="InterPro" id="IPR001882">
    <property type="entry name" value="Biotin_BS"/>
</dbReference>